<comment type="caution">
    <text evidence="2">The sequence shown here is derived from an EMBL/GenBank/DDBJ whole genome shotgun (WGS) entry which is preliminary data.</text>
</comment>
<accession>A0A4S9S6S6</accession>
<dbReference type="AlphaFoldDB" id="A0A4S9S6S6"/>
<proteinExistence type="predicted"/>
<feature type="coiled-coil region" evidence="1">
    <location>
        <begin position="194"/>
        <end position="221"/>
    </location>
</feature>
<evidence type="ECO:0000313" key="2">
    <source>
        <dbReference type="EMBL" id="THZ05916.1"/>
    </source>
</evidence>
<protein>
    <submittedName>
        <fullName evidence="2">Uncharacterized protein</fullName>
    </submittedName>
</protein>
<gene>
    <name evidence="2" type="ORF">D6C91_10460</name>
</gene>
<name>A0A4S9S6S6_AURPU</name>
<evidence type="ECO:0000256" key="1">
    <source>
        <dbReference type="SAM" id="Coils"/>
    </source>
</evidence>
<keyword evidence="1" id="KW-0175">Coiled coil</keyword>
<evidence type="ECO:0000313" key="3">
    <source>
        <dbReference type="Proteomes" id="UP000308005"/>
    </source>
</evidence>
<dbReference type="Proteomes" id="UP000308005">
    <property type="component" value="Unassembled WGS sequence"/>
</dbReference>
<dbReference type="EMBL" id="QZBM01001161">
    <property type="protein sequence ID" value="THZ05916.1"/>
    <property type="molecule type" value="Genomic_DNA"/>
</dbReference>
<organism evidence="2 3">
    <name type="scientific">Aureobasidium pullulans</name>
    <name type="common">Black yeast</name>
    <name type="synonym">Pullularia pullulans</name>
    <dbReference type="NCBI Taxonomy" id="5580"/>
    <lineage>
        <taxon>Eukaryota</taxon>
        <taxon>Fungi</taxon>
        <taxon>Dikarya</taxon>
        <taxon>Ascomycota</taxon>
        <taxon>Pezizomycotina</taxon>
        <taxon>Dothideomycetes</taxon>
        <taxon>Dothideomycetidae</taxon>
        <taxon>Dothideales</taxon>
        <taxon>Saccotheciaceae</taxon>
        <taxon>Aureobasidium</taxon>
    </lineage>
</organism>
<sequence length="261" mass="29843">MVTSKIPVCTPSRIKSTNLDVSSRAGSNQFINNAIVRENEDLAPNVDSALDATPDESDAVMVLFRQRFPDFPMDRTLTPEQKTYFGNYLAANQQYAANAAWQQLKTQSDLQGGIMFEQQRQQQAAQAQRDAEEQVRMHAQRHFELNVRVIDLAHQRDTLQQTWAHYQYRAQRVEALDELHRLVFEHSTVERQLHQQAQMQVQAQEEVRRQVEAQIQSRKAQARLEAPIAGCSAPAGLRSQLTTLRSLVTNPDVKNTFHLHT</sequence>
<reference evidence="2 3" key="1">
    <citation type="submission" date="2018-10" db="EMBL/GenBank/DDBJ databases">
        <title>Fifty Aureobasidium pullulans genomes reveal a recombining polyextremotolerant generalist.</title>
        <authorList>
            <person name="Gostincar C."/>
            <person name="Turk M."/>
            <person name="Zajc J."/>
            <person name="Gunde-Cimerman N."/>
        </authorList>
    </citation>
    <scope>NUCLEOTIDE SEQUENCE [LARGE SCALE GENOMIC DNA]</scope>
    <source>
        <strain evidence="2 3">EXF-3863</strain>
    </source>
</reference>